<sequence>MTYCVAMCLADGLVFASDSRTNAGVDHIATFKKLHVFHQEGERVLVLQSAGNLATTQSVISLLSARIRTQQEPNLMQVTSLYDAAMLIGKTLLEVIQRDSSNQQTCSNTNFNCNLLLGGQIAGETHRLFHIYPEGNFIEATRDTPYFQIGESKYGKPIIDRVLTIDTPLEQAMCCALISIDSTLRSNLSVGLPLDTLLYRSGSFSSAGQHRITDSDPYFNRIRKAWSEGLLHTFQTLPTWTPAGAGRGVVAVTLRRHRRREGG</sequence>
<dbReference type="GO" id="GO:0008233">
    <property type="term" value="F:peptidase activity"/>
    <property type="evidence" value="ECO:0007669"/>
    <property type="project" value="UniProtKB-KW"/>
</dbReference>
<dbReference type="Proteomes" id="UP000251123">
    <property type="component" value="Unassembled WGS sequence"/>
</dbReference>
<dbReference type="InterPro" id="IPR016545">
    <property type="entry name" value="UCP009120_prtse"/>
</dbReference>
<proteinExistence type="predicted"/>
<reference evidence="1 2" key="1">
    <citation type="submission" date="2018-06" db="EMBL/GenBank/DDBJ databases">
        <authorList>
            <consortium name="Pathogen Informatics"/>
            <person name="Doyle S."/>
        </authorList>
    </citation>
    <scope>NUCLEOTIDE SEQUENCE [LARGE SCALE GENOMIC DNA]</scope>
    <source>
        <strain evidence="1 2">NCTC9601</strain>
    </source>
</reference>
<dbReference type="GO" id="GO:0005839">
    <property type="term" value="C:proteasome core complex"/>
    <property type="evidence" value="ECO:0007669"/>
    <property type="project" value="InterPro"/>
</dbReference>
<keyword evidence="1" id="KW-0647">Proteasome</keyword>
<protein>
    <submittedName>
        <fullName evidence="1">Putative proteasome-type protease</fullName>
    </submittedName>
</protein>
<organism evidence="1 2">
    <name type="scientific">Klebsiella pneumoniae</name>
    <dbReference type="NCBI Taxonomy" id="573"/>
    <lineage>
        <taxon>Bacteria</taxon>
        <taxon>Pseudomonadati</taxon>
        <taxon>Pseudomonadota</taxon>
        <taxon>Gammaproteobacteria</taxon>
        <taxon>Enterobacterales</taxon>
        <taxon>Enterobacteriaceae</taxon>
        <taxon>Klebsiella/Raoultella group</taxon>
        <taxon>Klebsiella</taxon>
        <taxon>Klebsiella pneumoniae complex</taxon>
    </lineage>
</organism>
<gene>
    <name evidence="1" type="ORF">NCTC9601_01133</name>
</gene>
<keyword evidence="1" id="KW-0378">Hydrolase</keyword>
<dbReference type="InterPro" id="IPR001353">
    <property type="entry name" value="Proteasome_sua/b"/>
</dbReference>
<name>A0A2X1SBK2_KLEPN</name>
<keyword evidence="1" id="KW-0645">Protease</keyword>
<evidence type="ECO:0000313" key="2">
    <source>
        <dbReference type="Proteomes" id="UP000251123"/>
    </source>
</evidence>
<dbReference type="PIRSF" id="PIRSF009120">
    <property type="entry name" value="UCP009120_prtse"/>
    <property type="match status" value="1"/>
</dbReference>
<evidence type="ECO:0000313" key="1">
    <source>
        <dbReference type="EMBL" id="SPX54000.1"/>
    </source>
</evidence>
<dbReference type="SUPFAM" id="SSF56235">
    <property type="entry name" value="N-terminal nucleophile aminohydrolases (Ntn hydrolases)"/>
    <property type="match status" value="1"/>
</dbReference>
<accession>A0A2X1SBK2</accession>
<dbReference type="Gene3D" id="3.60.20.10">
    <property type="entry name" value="Glutamine Phosphoribosylpyrophosphate, subunit 1, domain 1"/>
    <property type="match status" value="1"/>
</dbReference>
<dbReference type="Pfam" id="PF00227">
    <property type="entry name" value="Proteasome"/>
    <property type="match status" value="1"/>
</dbReference>
<dbReference type="AlphaFoldDB" id="A0A2X1SBK2"/>
<dbReference type="InterPro" id="IPR029055">
    <property type="entry name" value="Ntn_hydrolases_N"/>
</dbReference>
<dbReference type="CDD" id="cd03765">
    <property type="entry name" value="proteasome_beta_bacterial"/>
    <property type="match status" value="1"/>
</dbReference>
<dbReference type="GO" id="GO:0051603">
    <property type="term" value="P:proteolysis involved in protein catabolic process"/>
    <property type="evidence" value="ECO:0007669"/>
    <property type="project" value="InterPro"/>
</dbReference>
<dbReference type="EMBL" id="UASN01000013">
    <property type="protein sequence ID" value="SPX54000.1"/>
    <property type="molecule type" value="Genomic_DNA"/>
</dbReference>